<gene>
    <name evidence="3" type="ORF">H0486_12925</name>
</gene>
<dbReference type="PANTHER" id="PTHR36834:SF1">
    <property type="entry name" value="INTEGRAL MEMBRANE PROTEIN"/>
    <property type="match status" value="1"/>
</dbReference>
<sequence length="179" mass="20594">MLEITYWELLIVISIVWVIMRVLIGIKNKKIFFFREAQMMMVYICIIVIARIVNFPWHHVNGQIGTMKFDASRIIPPWVNLVPIVHLFDIYDGWQMNIIGNITMFIPVGIVWPVCFKKLNTIGKAILAGAGFSLFIEISQLLFYERCSDIDDILLNTAGVAVGALIFFGCKKLRARKRE</sequence>
<organism evidence="3 4">
    <name type="scientific">Variimorphobacter saccharofermentans</name>
    <dbReference type="NCBI Taxonomy" id="2755051"/>
    <lineage>
        <taxon>Bacteria</taxon>
        <taxon>Bacillati</taxon>
        <taxon>Bacillota</taxon>
        <taxon>Clostridia</taxon>
        <taxon>Lachnospirales</taxon>
        <taxon>Lachnospiraceae</taxon>
        <taxon>Variimorphobacter</taxon>
    </lineage>
</organism>
<keyword evidence="1" id="KW-1133">Transmembrane helix</keyword>
<dbReference type="Pfam" id="PF04892">
    <property type="entry name" value="VanZ"/>
    <property type="match status" value="1"/>
</dbReference>
<dbReference type="InterPro" id="IPR053150">
    <property type="entry name" value="Teicoplanin_resist-assoc"/>
</dbReference>
<evidence type="ECO:0000313" key="3">
    <source>
        <dbReference type="EMBL" id="MBB2183776.1"/>
    </source>
</evidence>
<feature type="domain" description="VanZ-like" evidence="2">
    <location>
        <begin position="44"/>
        <end position="168"/>
    </location>
</feature>
<dbReference type="AlphaFoldDB" id="A0A839K2C9"/>
<feature type="transmembrane region" description="Helical" evidence="1">
    <location>
        <begin position="153"/>
        <end position="170"/>
    </location>
</feature>
<keyword evidence="1" id="KW-0812">Transmembrane</keyword>
<feature type="transmembrane region" description="Helical" evidence="1">
    <location>
        <begin position="6"/>
        <end position="26"/>
    </location>
</feature>
<comment type="caution">
    <text evidence="3">The sequence shown here is derived from an EMBL/GenBank/DDBJ whole genome shotgun (WGS) entry which is preliminary data.</text>
</comment>
<evidence type="ECO:0000259" key="2">
    <source>
        <dbReference type="Pfam" id="PF04892"/>
    </source>
</evidence>
<protein>
    <submittedName>
        <fullName evidence="3">VanZ family protein</fullName>
    </submittedName>
</protein>
<dbReference type="EMBL" id="JACEGA010000001">
    <property type="protein sequence ID" value="MBB2183776.1"/>
    <property type="molecule type" value="Genomic_DNA"/>
</dbReference>
<keyword evidence="1" id="KW-0472">Membrane</keyword>
<keyword evidence="4" id="KW-1185">Reference proteome</keyword>
<dbReference type="RefSeq" id="WP_228353401.1">
    <property type="nucleotide sequence ID" value="NZ_JACEGA010000001.1"/>
</dbReference>
<proteinExistence type="predicted"/>
<reference evidence="3 4" key="1">
    <citation type="submission" date="2020-07" db="EMBL/GenBank/DDBJ databases">
        <title>Characterization and genome sequencing of isolate MD1, a novel member within the family Lachnospiraceae.</title>
        <authorList>
            <person name="Rettenmaier R."/>
            <person name="Di Bello L."/>
            <person name="Zinser C."/>
            <person name="Scheitz K."/>
            <person name="Liebl W."/>
            <person name="Zverlov V."/>
        </authorList>
    </citation>
    <scope>NUCLEOTIDE SEQUENCE [LARGE SCALE GENOMIC DNA]</scope>
    <source>
        <strain evidence="3 4">MD1</strain>
    </source>
</reference>
<evidence type="ECO:0000256" key="1">
    <source>
        <dbReference type="SAM" id="Phobius"/>
    </source>
</evidence>
<feature type="transmembrane region" description="Helical" evidence="1">
    <location>
        <begin position="122"/>
        <end position="141"/>
    </location>
</feature>
<dbReference type="InterPro" id="IPR006976">
    <property type="entry name" value="VanZ-like"/>
</dbReference>
<accession>A0A839K2C9</accession>
<dbReference type="Proteomes" id="UP000574276">
    <property type="component" value="Unassembled WGS sequence"/>
</dbReference>
<feature type="transmembrane region" description="Helical" evidence="1">
    <location>
        <begin position="94"/>
        <end position="115"/>
    </location>
</feature>
<feature type="transmembrane region" description="Helical" evidence="1">
    <location>
        <begin position="38"/>
        <end position="57"/>
    </location>
</feature>
<dbReference type="PANTHER" id="PTHR36834">
    <property type="entry name" value="MEMBRANE PROTEIN-RELATED"/>
    <property type="match status" value="1"/>
</dbReference>
<evidence type="ECO:0000313" key="4">
    <source>
        <dbReference type="Proteomes" id="UP000574276"/>
    </source>
</evidence>
<name>A0A839K2C9_9FIRM</name>